<accession>A0A433X768</accession>
<dbReference type="Pfam" id="PF02368">
    <property type="entry name" value="Big_2"/>
    <property type="match status" value="1"/>
</dbReference>
<dbReference type="SMART" id="SM00635">
    <property type="entry name" value="BID_2"/>
    <property type="match status" value="2"/>
</dbReference>
<gene>
    <name evidence="3" type="ORF">EJP77_13865</name>
</gene>
<dbReference type="PANTHER" id="PTHR42754:SF1">
    <property type="entry name" value="LIPOPROTEIN"/>
    <property type="match status" value="1"/>
</dbReference>
<keyword evidence="1" id="KW-0732">Signal</keyword>
<reference evidence="3 4" key="1">
    <citation type="submission" date="2018-12" db="EMBL/GenBank/DDBJ databases">
        <authorList>
            <person name="Sun L."/>
            <person name="Chen Z."/>
        </authorList>
    </citation>
    <scope>NUCLEOTIDE SEQUENCE [LARGE SCALE GENOMIC DNA]</scope>
    <source>
        <strain evidence="3 4">3-5-3</strain>
    </source>
</reference>
<feature type="domain" description="BIG2" evidence="2">
    <location>
        <begin position="410"/>
        <end position="491"/>
    </location>
</feature>
<evidence type="ECO:0000313" key="4">
    <source>
        <dbReference type="Proteomes" id="UP000272464"/>
    </source>
</evidence>
<dbReference type="SUPFAM" id="SSF49373">
    <property type="entry name" value="Invasin/intimin cell-adhesion fragments"/>
    <property type="match status" value="2"/>
</dbReference>
<feature type="chain" id="PRO_5038808246" description="BIG2 domain-containing protein" evidence="1">
    <location>
        <begin position="25"/>
        <end position="590"/>
    </location>
</feature>
<dbReference type="OrthoDB" id="9811934at2"/>
<feature type="domain" description="BIG2" evidence="2">
    <location>
        <begin position="501"/>
        <end position="582"/>
    </location>
</feature>
<evidence type="ECO:0000259" key="2">
    <source>
        <dbReference type="SMART" id="SM00635"/>
    </source>
</evidence>
<dbReference type="InterPro" id="IPR003343">
    <property type="entry name" value="Big_2"/>
</dbReference>
<evidence type="ECO:0000256" key="1">
    <source>
        <dbReference type="SAM" id="SignalP"/>
    </source>
</evidence>
<comment type="caution">
    <text evidence="3">The sequence shown here is derived from an EMBL/GenBank/DDBJ whole genome shotgun (WGS) entry which is preliminary data.</text>
</comment>
<dbReference type="Proteomes" id="UP000272464">
    <property type="component" value="Unassembled WGS sequence"/>
</dbReference>
<sequence>MFHTIIRKSAYLITSLTVVSGVFATSGYAAQESQKPVIEWSHEYGKGQLSSNGRGVTPTPDGGYIIAGDVTGTDPSSYGITQAYILKVNASGEKEWEQKIEHGDSEYTYAYKAVPTKDGGYIVSGSTKNYDGKPHSVAYLMRLTAEGSVVWEKEYSDGYSNQYGESVVESEDGGFVVTGYSATSWGEAPAYVLKTDAQGNKLWFKKFTFGSNQYFNDITPTSDGGTISVGTINSMYGSGDDDAAIATKLNAKGEEVWTKKYVQGGPKRSAFSITPDSDGGYMIGSRTNGDINILTKVDANGEVIWEKTYDPTPDRELFTQVVRTKDGYALLGENEKGQYPDEQNQFEVLKVDKQGEVLDNVLFGEPNLYAIGRGAVSPDGGFVLTGQANQGEEYYLQLTKLAGSNAEQPAVTSIEFPDTTKTLEVGKNVAVHLNAVYADGTKAGLTEPVTYTSDNENIAAVDGSGLITGKKPGSTTITAEYKGLHAQLRVNVSASGDPGTSDGAFYLDSDEYSLSAGTSLDTIAIFKDKDGQIHDVTKQAIFKSENPKVAEYDKDGNIIGVHAGITHVTAEYNGQTYKALVQVVRAYVPR</sequence>
<dbReference type="PANTHER" id="PTHR42754">
    <property type="entry name" value="ENDOGLUCANASE"/>
    <property type="match status" value="1"/>
</dbReference>
<name>A0A433X768_9BACL</name>
<protein>
    <recommendedName>
        <fullName evidence="2">BIG2 domain-containing protein</fullName>
    </recommendedName>
</protein>
<dbReference type="SUPFAM" id="SSF50998">
    <property type="entry name" value="Quinoprotein alcohol dehydrogenase-like"/>
    <property type="match status" value="1"/>
</dbReference>
<keyword evidence="4" id="KW-1185">Reference proteome</keyword>
<organism evidence="3 4">
    <name type="scientific">Paenibacillus zeisoli</name>
    <dbReference type="NCBI Taxonomy" id="2496267"/>
    <lineage>
        <taxon>Bacteria</taxon>
        <taxon>Bacillati</taxon>
        <taxon>Bacillota</taxon>
        <taxon>Bacilli</taxon>
        <taxon>Bacillales</taxon>
        <taxon>Paenibacillaceae</taxon>
        <taxon>Paenibacillus</taxon>
    </lineage>
</organism>
<proteinExistence type="predicted"/>
<dbReference type="InterPro" id="IPR008964">
    <property type="entry name" value="Invasin/intimin_cell_adhesion"/>
</dbReference>
<dbReference type="InterPro" id="IPR011047">
    <property type="entry name" value="Quinoprotein_ADH-like_sf"/>
</dbReference>
<dbReference type="Gene3D" id="2.60.40.1080">
    <property type="match status" value="2"/>
</dbReference>
<dbReference type="AlphaFoldDB" id="A0A433X768"/>
<evidence type="ECO:0000313" key="3">
    <source>
        <dbReference type="EMBL" id="RUT29895.1"/>
    </source>
</evidence>
<feature type="signal peptide" evidence="1">
    <location>
        <begin position="1"/>
        <end position="24"/>
    </location>
</feature>
<dbReference type="RefSeq" id="WP_127199839.1">
    <property type="nucleotide sequence ID" value="NZ_RZNX01000005.1"/>
</dbReference>
<dbReference type="EMBL" id="RZNX01000005">
    <property type="protein sequence ID" value="RUT29895.1"/>
    <property type="molecule type" value="Genomic_DNA"/>
</dbReference>